<evidence type="ECO:0000313" key="1">
    <source>
        <dbReference type="EMBL" id="AKN38827.1"/>
    </source>
</evidence>
<reference evidence="1" key="1">
    <citation type="journal article" date="2015" name="MBio">
        <title>Eco-Evolutionary Dynamics of Episomes among Ecologically Cohesive Bacterial Populations.</title>
        <authorList>
            <person name="Xue H."/>
            <person name="Cordero O.X."/>
            <person name="Camas F.M."/>
            <person name="Trimble W."/>
            <person name="Meyer F."/>
            <person name="Guglielmini J."/>
            <person name="Rocha E.P."/>
            <person name="Polz M.F."/>
        </authorList>
    </citation>
    <scope>NUCLEOTIDE SEQUENCE</scope>
    <source>
        <strain evidence="1">FF_113</strain>
    </source>
</reference>
<dbReference type="EMBL" id="KP795616">
    <property type="protein sequence ID" value="AKN38827.1"/>
    <property type="molecule type" value="Genomic_DNA"/>
</dbReference>
<sequence>MWSLPNTCFSCIHYQQKGYQDDALAEPLKDQFGFERETKAQRFGMCTMKGCHVFWNESKCPAYQCEPGIDTHPCKPRKAAMQPHQDLLI</sequence>
<name>A0A0H3ZW73_9GAMM</name>
<proteinExistence type="predicted"/>
<dbReference type="AlphaFoldDB" id="A0A0H3ZW73"/>
<organism evidence="1">
    <name type="scientific">Enterovibrio sp. FF_113</name>
    <dbReference type="NCBI Taxonomy" id="1660266"/>
    <lineage>
        <taxon>Bacteria</taxon>
        <taxon>Pseudomonadati</taxon>
        <taxon>Pseudomonadota</taxon>
        <taxon>Gammaproteobacteria</taxon>
        <taxon>Vibrionales</taxon>
        <taxon>Vibrionaceae</taxon>
        <taxon>Enterovibrio</taxon>
    </lineage>
</organism>
<protein>
    <submittedName>
        <fullName evidence="1">Uncharacterized protein</fullName>
    </submittedName>
</protein>
<accession>A0A0H3ZW73</accession>